<dbReference type="FunFam" id="3.30.450.90:FF:000001">
    <property type="entry name" value="Type II secretion system ATPase GspE"/>
    <property type="match status" value="1"/>
</dbReference>
<dbReference type="InterPro" id="IPR027417">
    <property type="entry name" value="P-loop_NTPase"/>
</dbReference>
<dbReference type="RefSeq" id="WP_089280887.1">
    <property type="nucleotide sequence ID" value="NZ_FZOJ01000001.1"/>
</dbReference>
<dbReference type="CDD" id="cd01129">
    <property type="entry name" value="PulE-GspE-like"/>
    <property type="match status" value="1"/>
</dbReference>
<dbReference type="GO" id="GO:0005524">
    <property type="term" value="F:ATP binding"/>
    <property type="evidence" value="ECO:0007669"/>
    <property type="project" value="UniProtKB-KW"/>
</dbReference>
<dbReference type="InterPro" id="IPR001482">
    <property type="entry name" value="T2SS/T4SS_dom"/>
</dbReference>
<protein>
    <submittedName>
        <fullName evidence="5">Type II secretion system protein E (GspE)</fullName>
    </submittedName>
</protein>
<evidence type="ECO:0000256" key="1">
    <source>
        <dbReference type="ARBA" id="ARBA00006611"/>
    </source>
</evidence>
<dbReference type="GO" id="GO:0016887">
    <property type="term" value="F:ATP hydrolysis activity"/>
    <property type="evidence" value="ECO:0007669"/>
    <property type="project" value="TreeGrafter"/>
</dbReference>
<dbReference type="InterPro" id="IPR003593">
    <property type="entry name" value="AAA+_ATPase"/>
</dbReference>
<comment type="similarity">
    <text evidence="1">Belongs to the GSP E family.</text>
</comment>
<sequence length="567" mass="63623">MVSKNMRLGDILVRSGLITEEQLKIALNLQKKKGGKLGELLIEQGFITESQIIEVLEFQLGVPHMNLNRYYINPSVPKKISENLARKHLLIPINIIGDKLIVAMADPLNLLAIDDVQLATGLDVDVVIATKNDIITAMNKYFDNKEVAERAIEEFTIQQHPDEIDEKDNQLQDDINNAPVVKLVNSIINQAVKMKASDIHIEPFEKNVRIRFRVDGDLKEIMTPAKTTHSAIVTRIKIISKLDISEKRIPQDGRVEIMIENRTVDMRISVLPTVYGEKIVIRLLDRSNIVLKKEQLGFTKQNLKLFNNIIKNPEGVILVTGPTGSGKTTTLYTLLKELNQIDKNIITVEDPVEYRLHGINQVQVNNKAGLTFAGGLRSILRQDPDIVMVGEIRDAETAQIAVRAAITGHLVLSTLHTNDTTSSIARLIDMGIVSYLLSSAVVGIIAQRLVKKICVHCKTEYKATENEMLLLKLKDEEMLHRRVLHKGKGCNACNNTGYLGRTAIHEIMAVNREIRNLINKHAENDLIKDKAIENGMLTLFESCRLLVLNGTTTIDELLRVTYSVDIY</sequence>
<dbReference type="PROSITE" id="PS00662">
    <property type="entry name" value="T2SP_E"/>
    <property type="match status" value="1"/>
</dbReference>
<accession>A0A238ZSI0</accession>
<dbReference type="GO" id="GO:0005886">
    <property type="term" value="C:plasma membrane"/>
    <property type="evidence" value="ECO:0007669"/>
    <property type="project" value="TreeGrafter"/>
</dbReference>
<name>A0A238ZSI0_9FIRM</name>
<evidence type="ECO:0000313" key="5">
    <source>
        <dbReference type="EMBL" id="SNR86377.1"/>
    </source>
</evidence>
<dbReference type="Gene3D" id="3.30.300.160">
    <property type="entry name" value="Type II secretion system, protein E, N-terminal domain"/>
    <property type="match status" value="1"/>
</dbReference>
<dbReference type="FunFam" id="3.30.300.160:FF:000002">
    <property type="entry name" value="Type II secretion system protein E"/>
    <property type="match status" value="1"/>
</dbReference>
<dbReference type="SUPFAM" id="SSF52540">
    <property type="entry name" value="P-loop containing nucleoside triphosphate hydrolases"/>
    <property type="match status" value="1"/>
</dbReference>
<dbReference type="EMBL" id="FZOJ01000001">
    <property type="protein sequence ID" value="SNR86377.1"/>
    <property type="molecule type" value="Genomic_DNA"/>
</dbReference>
<dbReference type="FunFam" id="3.40.50.300:FF:000398">
    <property type="entry name" value="Type IV pilus assembly ATPase PilB"/>
    <property type="match status" value="1"/>
</dbReference>
<evidence type="ECO:0000259" key="4">
    <source>
        <dbReference type="PROSITE" id="PS00662"/>
    </source>
</evidence>
<keyword evidence="6" id="KW-1185">Reference proteome</keyword>
<dbReference type="SUPFAM" id="SSF160246">
    <property type="entry name" value="EspE N-terminal domain-like"/>
    <property type="match status" value="1"/>
</dbReference>
<organism evidence="5 6">
    <name type="scientific">Anaerovirgula multivorans</name>
    <dbReference type="NCBI Taxonomy" id="312168"/>
    <lineage>
        <taxon>Bacteria</taxon>
        <taxon>Bacillati</taxon>
        <taxon>Bacillota</taxon>
        <taxon>Clostridia</taxon>
        <taxon>Peptostreptococcales</taxon>
        <taxon>Natronincolaceae</taxon>
        <taxon>Anaerovirgula</taxon>
    </lineage>
</organism>
<dbReference type="InterPro" id="IPR037257">
    <property type="entry name" value="T2SS_E_N_sf"/>
</dbReference>
<evidence type="ECO:0000313" key="6">
    <source>
        <dbReference type="Proteomes" id="UP000198304"/>
    </source>
</evidence>
<dbReference type="Pfam" id="PF05157">
    <property type="entry name" value="MshEN"/>
    <property type="match status" value="1"/>
</dbReference>
<dbReference type="OrthoDB" id="9808272at2"/>
<dbReference type="PANTHER" id="PTHR30258:SF1">
    <property type="entry name" value="PROTEIN TRANSPORT PROTEIN HOFB HOMOLOG"/>
    <property type="match status" value="1"/>
</dbReference>
<feature type="domain" description="Bacterial type II secretion system protein E" evidence="4">
    <location>
        <begin position="380"/>
        <end position="394"/>
    </location>
</feature>
<keyword evidence="2" id="KW-0547">Nucleotide-binding</keyword>
<proteinExistence type="inferred from homology"/>
<keyword evidence="3" id="KW-0067">ATP-binding</keyword>
<dbReference type="Gene3D" id="3.40.50.300">
    <property type="entry name" value="P-loop containing nucleotide triphosphate hydrolases"/>
    <property type="match status" value="1"/>
</dbReference>
<dbReference type="Proteomes" id="UP000198304">
    <property type="component" value="Unassembled WGS sequence"/>
</dbReference>
<dbReference type="Gene3D" id="3.30.450.90">
    <property type="match status" value="1"/>
</dbReference>
<reference evidence="5 6" key="1">
    <citation type="submission" date="2017-06" db="EMBL/GenBank/DDBJ databases">
        <authorList>
            <person name="Kim H.J."/>
            <person name="Triplett B.A."/>
        </authorList>
    </citation>
    <scope>NUCLEOTIDE SEQUENCE [LARGE SCALE GENOMIC DNA]</scope>
    <source>
        <strain evidence="5 6">SCA</strain>
    </source>
</reference>
<dbReference type="SMART" id="SM00382">
    <property type="entry name" value="AAA"/>
    <property type="match status" value="1"/>
</dbReference>
<dbReference type="PANTHER" id="PTHR30258">
    <property type="entry name" value="TYPE II SECRETION SYSTEM PROTEIN GSPE-RELATED"/>
    <property type="match status" value="1"/>
</dbReference>
<dbReference type="AlphaFoldDB" id="A0A238ZSI0"/>
<dbReference type="InterPro" id="IPR007831">
    <property type="entry name" value="T2SS_GspE_N"/>
</dbReference>
<evidence type="ECO:0000256" key="3">
    <source>
        <dbReference type="ARBA" id="ARBA00022840"/>
    </source>
</evidence>
<gene>
    <name evidence="5" type="ORF">SAMN05446037_100189</name>
</gene>
<evidence type="ECO:0000256" key="2">
    <source>
        <dbReference type="ARBA" id="ARBA00022741"/>
    </source>
</evidence>
<dbReference type="Pfam" id="PF00437">
    <property type="entry name" value="T2SSE"/>
    <property type="match status" value="1"/>
</dbReference>